<keyword evidence="4" id="KW-1185">Reference proteome</keyword>
<keyword evidence="1" id="KW-0732">Signal</keyword>
<dbReference type="RefSeq" id="WP_202828090.1">
    <property type="nucleotide sequence ID" value="NZ_JAEUXJ010000014.1"/>
</dbReference>
<dbReference type="InterPro" id="IPR050955">
    <property type="entry name" value="Plant_Biomass_Hydrol_Est"/>
</dbReference>
<evidence type="ECO:0000313" key="3">
    <source>
        <dbReference type="EMBL" id="MBL6458346.1"/>
    </source>
</evidence>
<dbReference type="SUPFAM" id="SSF53474">
    <property type="entry name" value="alpha/beta-Hydrolases"/>
    <property type="match status" value="1"/>
</dbReference>
<evidence type="ECO:0000313" key="4">
    <source>
        <dbReference type="Proteomes" id="UP000606490"/>
    </source>
</evidence>
<name>A0ABS1VB25_9PROT</name>
<dbReference type="Gene3D" id="3.40.50.1820">
    <property type="entry name" value="alpha/beta hydrolase"/>
    <property type="match status" value="1"/>
</dbReference>
<comment type="caution">
    <text evidence="3">The sequence shown here is derived from an EMBL/GenBank/DDBJ whole genome shotgun (WGS) entry which is preliminary data.</text>
</comment>
<dbReference type="InterPro" id="IPR029058">
    <property type="entry name" value="AB_hydrolase_fold"/>
</dbReference>
<organism evidence="3 4">
    <name type="scientific">Belnapia mucosa</name>
    <dbReference type="NCBI Taxonomy" id="2804532"/>
    <lineage>
        <taxon>Bacteria</taxon>
        <taxon>Pseudomonadati</taxon>
        <taxon>Pseudomonadota</taxon>
        <taxon>Alphaproteobacteria</taxon>
        <taxon>Acetobacterales</taxon>
        <taxon>Roseomonadaceae</taxon>
        <taxon>Belnapia</taxon>
    </lineage>
</organism>
<evidence type="ECO:0008006" key="5">
    <source>
        <dbReference type="Google" id="ProtNLM"/>
    </source>
</evidence>
<dbReference type="EMBL" id="JAEUXJ010000014">
    <property type="protein sequence ID" value="MBL6458346.1"/>
    <property type="molecule type" value="Genomic_DNA"/>
</dbReference>
<dbReference type="PANTHER" id="PTHR43037:SF5">
    <property type="entry name" value="FERULOYL ESTERASE"/>
    <property type="match status" value="1"/>
</dbReference>
<sequence length="221" mass="23067">MEEGQIAARPRPLADRAAWPLAPGLYPLALGGARDGLLRVPEGAGEGPLPLILMLHGAGGSPGGTLARIAPIADAALVVLPASTGTSWDVLEEGYGPDIARIDAALADVFATWPIDPQRVAAAGFSDGASYALSIAMMNGALFTHALAFSPGFAAPVRIEGKPRLFLSHGTADRVLSIDHCSRRLAPKLKRAGYPLAYLEFEGGHEVPEAIAHRALDWLLA</sequence>
<keyword evidence="2" id="KW-0378">Hydrolase</keyword>
<dbReference type="Proteomes" id="UP000606490">
    <property type="component" value="Unassembled WGS sequence"/>
</dbReference>
<reference evidence="3 4" key="1">
    <citation type="submission" date="2021-01" db="EMBL/GenBank/DDBJ databases">
        <title>Belnapia mucosa sp. nov. and Belnapia arida sp. nov., isolated from the Tabernas Desert (Almeria, Spain).</title>
        <authorList>
            <person name="Molina-Menor E."/>
            <person name="Vidal-Verdu A."/>
            <person name="Calonge A."/>
            <person name="Satari L."/>
            <person name="Pereto Magraner J."/>
            <person name="Porcar Miralles M."/>
        </authorList>
    </citation>
    <scope>NUCLEOTIDE SEQUENCE [LARGE SCALE GENOMIC DNA]</scope>
    <source>
        <strain evidence="3 4">T6</strain>
    </source>
</reference>
<accession>A0ABS1VB25</accession>
<proteinExistence type="predicted"/>
<protein>
    <recommendedName>
        <fullName evidence="5">Phospholipase/carboxylesterase</fullName>
    </recommendedName>
</protein>
<evidence type="ECO:0000256" key="1">
    <source>
        <dbReference type="ARBA" id="ARBA00022729"/>
    </source>
</evidence>
<gene>
    <name evidence="3" type="ORF">JMJ55_23695</name>
</gene>
<dbReference type="PANTHER" id="PTHR43037">
    <property type="entry name" value="UNNAMED PRODUCT-RELATED"/>
    <property type="match status" value="1"/>
</dbReference>
<evidence type="ECO:0000256" key="2">
    <source>
        <dbReference type="ARBA" id="ARBA00022801"/>
    </source>
</evidence>